<dbReference type="InterPro" id="IPR051531">
    <property type="entry name" value="N-acetyltransferase"/>
</dbReference>
<dbReference type="PROSITE" id="PS51186">
    <property type="entry name" value="GNAT"/>
    <property type="match status" value="1"/>
</dbReference>
<dbReference type="InterPro" id="IPR016181">
    <property type="entry name" value="Acyl_CoA_acyltransferase"/>
</dbReference>
<dbReference type="Gene3D" id="3.40.630.30">
    <property type="match status" value="1"/>
</dbReference>
<dbReference type="Proteomes" id="UP000253314">
    <property type="component" value="Unassembled WGS sequence"/>
</dbReference>
<sequence>MKHEWKFPLIESPHLIFRRLEERDCEAVFALFSDKEVMKYDGGRIMTDRKEADYYIDVFSSPHSYYRMNSIRWGVERKDSNTLIGTCGFKNLDRVSHHAEIGGNLLKEYWQQGYGKEMLQTLIDFGFNKMKLNRISALTRAENKAVLKLLEKFHFQKEGILREYQLVNGKFVDALLFSLLKAEFIE</sequence>
<proteinExistence type="predicted"/>
<accession>A0A366XSX7</accession>
<dbReference type="GO" id="GO:0005737">
    <property type="term" value="C:cytoplasm"/>
    <property type="evidence" value="ECO:0007669"/>
    <property type="project" value="TreeGrafter"/>
</dbReference>
<dbReference type="EMBL" id="QOCW01000014">
    <property type="protein sequence ID" value="RBW68997.1"/>
    <property type="molecule type" value="Genomic_DNA"/>
</dbReference>
<dbReference type="CDD" id="cd04301">
    <property type="entry name" value="NAT_SF"/>
    <property type="match status" value="1"/>
</dbReference>
<evidence type="ECO:0000259" key="1">
    <source>
        <dbReference type="PROSITE" id="PS51186"/>
    </source>
</evidence>
<dbReference type="InterPro" id="IPR000182">
    <property type="entry name" value="GNAT_dom"/>
</dbReference>
<dbReference type="OrthoDB" id="9811523at2"/>
<gene>
    <name evidence="2" type="ORF">DS031_13750</name>
</gene>
<dbReference type="Pfam" id="PF13302">
    <property type="entry name" value="Acetyltransf_3"/>
    <property type="match status" value="1"/>
</dbReference>
<organism evidence="2 3">
    <name type="scientific">Bacillus taeanensis</name>
    <dbReference type="NCBI Taxonomy" id="273032"/>
    <lineage>
        <taxon>Bacteria</taxon>
        <taxon>Bacillati</taxon>
        <taxon>Bacillota</taxon>
        <taxon>Bacilli</taxon>
        <taxon>Bacillales</taxon>
        <taxon>Bacillaceae</taxon>
        <taxon>Bacillus</taxon>
    </lineage>
</organism>
<keyword evidence="2" id="KW-0808">Transferase</keyword>
<dbReference type="PANTHER" id="PTHR43792:SF9">
    <property type="entry name" value="RIBOSOMAL-PROTEIN-ALANINE ACETYLTRANSFERASE"/>
    <property type="match status" value="1"/>
</dbReference>
<dbReference type="SUPFAM" id="SSF55729">
    <property type="entry name" value="Acyl-CoA N-acyltransferases (Nat)"/>
    <property type="match status" value="1"/>
</dbReference>
<keyword evidence="3" id="KW-1185">Reference proteome</keyword>
<dbReference type="AlphaFoldDB" id="A0A366XSX7"/>
<evidence type="ECO:0000313" key="2">
    <source>
        <dbReference type="EMBL" id="RBW68997.1"/>
    </source>
</evidence>
<dbReference type="GO" id="GO:0008999">
    <property type="term" value="F:protein-N-terminal-alanine acetyltransferase activity"/>
    <property type="evidence" value="ECO:0007669"/>
    <property type="project" value="TreeGrafter"/>
</dbReference>
<dbReference type="RefSeq" id="WP_113806646.1">
    <property type="nucleotide sequence ID" value="NZ_QOCW01000014.1"/>
</dbReference>
<feature type="domain" description="N-acetyltransferase" evidence="1">
    <location>
        <begin position="15"/>
        <end position="173"/>
    </location>
</feature>
<name>A0A366XSX7_9BACI</name>
<comment type="caution">
    <text evidence="2">The sequence shown here is derived from an EMBL/GenBank/DDBJ whole genome shotgun (WGS) entry which is preliminary data.</text>
</comment>
<reference evidence="2 3" key="1">
    <citation type="submission" date="2018-07" db="EMBL/GenBank/DDBJ databases">
        <title>Lottiidibacillus patelloidae gen. nov., sp. nov., isolated from the intestinal tract of a marine limpet and the reclassification of B. taeanensis BH030017T, B. algicola KMM 3737T and B. hwajinpoensis SW-72T as genus Lottiidibacillus.</title>
        <authorList>
            <person name="Liu R."/>
            <person name="Huang Z."/>
        </authorList>
    </citation>
    <scope>NUCLEOTIDE SEQUENCE [LARGE SCALE GENOMIC DNA]</scope>
    <source>
        <strain evidence="2 3">BH030017</strain>
    </source>
</reference>
<dbReference type="PANTHER" id="PTHR43792">
    <property type="entry name" value="GNAT FAMILY, PUTATIVE (AFU_ORTHOLOGUE AFUA_3G00765)-RELATED-RELATED"/>
    <property type="match status" value="1"/>
</dbReference>
<protein>
    <submittedName>
        <fullName evidence="2">GNAT family N-acetyltransferase</fullName>
    </submittedName>
</protein>
<evidence type="ECO:0000313" key="3">
    <source>
        <dbReference type="Proteomes" id="UP000253314"/>
    </source>
</evidence>